<sequence>MQNDILERKERVLRLAAEHALELPLLDSGYWFHKDLRDNFYFAIHLFGYSAEGAPAWSEEQKAKGEGLAMQMLRNVLQLQDQNPESPMYGHWPLNLGNDPASAKPHVLPVELMGCLLMFFYERYQSKLPIDLKSEISLAILHIYQSSVYRHPLSSMHHHEAKHTALKLLLGHAFDDEGLLAEGIQCAQRLLQHVRTFGFKEYGCLPWHWHWIQAFTCVWETVQDAAARAVAGELLEYLWRLRAEVYLRGAWVGPHSRIWPHDAPKDTNTPLDFIAFGDFPEPKVFPRLEGAALYTYEVSAAVRERALVRAEPSEVKRLVRFAGVSGEVDAEAHTYTYVAREYALGGIWERREEFDNEQLRWDVSLPLDSEPAGAGVNQLYFFHPGGKYVPGDDRHASPYGDVLFDRGTAIQLWAVPESAAGGSASALVGCLPKGEWRFVGNSGYGKLGSIYVVFHALGGGGTDMAVNEKEDRYSVSVPLIAGEGYLYSGIVVDVLSVDEAVAQGIADLDGWQAHSERRAPAFTREDKDTGAVSVTYTNARGSVLRLSGCGLREDGPSPLRTIDGVDVRFDDYTIF</sequence>
<dbReference type="OrthoDB" id="2756463at2"/>
<keyword evidence="2" id="KW-1185">Reference proteome</keyword>
<gene>
    <name evidence="1" type="ORF">FPZ49_32635</name>
</gene>
<name>A0A559JMH6_9BACL</name>
<reference evidence="1 2" key="1">
    <citation type="submission" date="2019-07" db="EMBL/GenBank/DDBJ databases">
        <authorList>
            <person name="Kim J."/>
        </authorList>
    </citation>
    <scope>NUCLEOTIDE SEQUENCE [LARGE SCALE GENOMIC DNA]</scope>
    <source>
        <strain evidence="1 2">JC52</strain>
    </source>
</reference>
<dbReference type="RefSeq" id="WP_144854489.1">
    <property type="nucleotide sequence ID" value="NZ_VNJI01000071.1"/>
</dbReference>
<organism evidence="1 2">
    <name type="scientific">Paenibacillus cremeus</name>
    <dbReference type="NCBI Taxonomy" id="2163881"/>
    <lineage>
        <taxon>Bacteria</taxon>
        <taxon>Bacillati</taxon>
        <taxon>Bacillota</taxon>
        <taxon>Bacilli</taxon>
        <taxon>Bacillales</taxon>
        <taxon>Paenibacillaceae</taxon>
        <taxon>Paenibacillus</taxon>
    </lineage>
</organism>
<evidence type="ECO:0008006" key="3">
    <source>
        <dbReference type="Google" id="ProtNLM"/>
    </source>
</evidence>
<proteinExistence type="predicted"/>
<accession>A0A559JMH6</accession>
<protein>
    <recommendedName>
        <fullName evidence="3">Heparin-sulfate lyase N-terminal domain-containing protein</fullName>
    </recommendedName>
</protein>
<comment type="caution">
    <text evidence="1">The sequence shown here is derived from an EMBL/GenBank/DDBJ whole genome shotgun (WGS) entry which is preliminary data.</text>
</comment>
<dbReference type="Proteomes" id="UP000317036">
    <property type="component" value="Unassembled WGS sequence"/>
</dbReference>
<evidence type="ECO:0000313" key="2">
    <source>
        <dbReference type="Proteomes" id="UP000317036"/>
    </source>
</evidence>
<dbReference type="AlphaFoldDB" id="A0A559JMH6"/>
<dbReference type="EMBL" id="VNJI01000071">
    <property type="protein sequence ID" value="TVY01070.1"/>
    <property type="molecule type" value="Genomic_DNA"/>
</dbReference>
<evidence type="ECO:0000313" key="1">
    <source>
        <dbReference type="EMBL" id="TVY01070.1"/>
    </source>
</evidence>